<accession>A0ABP8KYN2</accession>
<organism evidence="4 5">
    <name type="scientific">Acidovorax lacteus</name>
    <dbReference type="NCBI Taxonomy" id="1924988"/>
    <lineage>
        <taxon>Bacteria</taxon>
        <taxon>Pseudomonadati</taxon>
        <taxon>Pseudomonadota</taxon>
        <taxon>Betaproteobacteria</taxon>
        <taxon>Burkholderiales</taxon>
        <taxon>Comamonadaceae</taxon>
        <taxon>Acidovorax</taxon>
    </lineage>
</organism>
<comment type="subcellular location">
    <subcellularLocation>
        <location evidence="1">Secreted</location>
    </subcellularLocation>
</comment>
<keyword evidence="5" id="KW-1185">Reference proteome</keyword>
<dbReference type="RefSeq" id="WP_345060732.1">
    <property type="nucleotide sequence ID" value="NZ_BAABEX010000003.1"/>
</dbReference>
<dbReference type="SUPFAM" id="SSF63829">
    <property type="entry name" value="Calcium-dependent phosphotriesterase"/>
    <property type="match status" value="1"/>
</dbReference>
<dbReference type="PANTHER" id="PTHR10009:SF18">
    <property type="entry name" value="PROTEIN YELLOW-LIKE PROTEIN"/>
    <property type="match status" value="1"/>
</dbReference>
<dbReference type="Pfam" id="PF03022">
    <property type="entry name" value="MRJP"/>
    <property type="match status" value="1"/>
</dbReference>
<keyword evidence="3" id="KW-0732">Signal</keyword>
<evidence type="ECO:0000256" key="1">
    <source>
        <dbReference type="ARBA" id="ARBA00004613"/>
    </source>
</evidence>
<keyword evidence="2" id="KW-0964">Secreted</keyword>
<dbReference type="InterPro" id="IPR017996">
    <property type="entry name" value="MRJP/yellow-related"/>
</dbReference>
<evidence type="ECO:0000256" key="3">
    <source>
        <dbReference type="SAM" id="SignalP"/>
    </source>
</evidence>
<evidence type="ECO:0000313" key="4">
    <source>
        <dbReference type="EMBL" id="GAA4418742.1"/>
    </source>
</evidence>
<dbReference type="PANTHER" id="PTHR10009">
    <property type="entry name" value="PROTEIN YELLOW-RELATED"/>
    <property type="match status" value="1"/>
</dbReference>
<dbReference type="Proteomes" id="UP001501788">
    <property type="component" value="Unassembled WGS sequence"/>
</dbReference>
<feature type="signal peptide" evidence="3">
    <location>
        <begin position="1"/>
        <end position="29"/>
    </location>
</feature>
<protein>
    <submittedName>
        <fullName evidence="4">L-dopachrome tautomerase-related protein</fullName>
    </submittedName>
</protein>
<proteinExistence type="predicted"/>
<evidence type="ECO:0000313" key="5">
    <source>
        <dbReference type="Proteomes" id="UP001501788"/>
    </source>
</evidence>
<evidence type="ECO:0000256" key="2">
    <source>
        <dbReference type="ARBA" id="ARBA00022525"/>
    </source>
</evidence>
<dbReference type="Gene3D" id="2.120.10.30">
    <property type="entry name" value="TolB, C-terminal domain"/>
    <property type="match status" value="1"/>
</dbReference>
<dbReference type="EMBL" id="BAABEX010000003">
    <property type="protein sequence ID" value="GAA4418742.1"/>
    <property type="molecule type" value="Genomic_DNA"/>
</dbReference>
<name>A0ABP8KYN2_9BURK</name>
<gene>
    <name evidence="4" type="ORF">GCM10023090_04100</name>
</gene>
<comment type="caution">
    <text evidence="4">The sequence shown here is derived from an EMBL/GenBank/DDBJ whole genome shotgun (WGS) entry which is preliminary data.</text>
</comment>
<reference evidence="5" key="1">
    <citation type="journal article" date="2019" name="Int. J. Syst. Evol. Microbiol.">
        <title>The Global Catalogue of Microorganisms (GCM) 10K type strain sequencing project: providing services to taxonomists for standard genome sequencing and annotation.</title>
        <authorList>
            <consortium name="The Broad Institute Genomics Platform"/>
            <consortium name="The Broad Institute Genome Sequencing Center for Infectious Disease"/>
            <person name="Wu L."/>
            <person name="Ma J."/>
        </authorList>
    </citation>
    <scope>NUCLEOTIDE SEQUENCE [LARGE SCALE GENOMIC DNA]</scope>
    <source>
        <strain evidence="5">JCM 31890</strain>
    </source>
</reference>
<dbReference type="InterPro" id="IPR011042">
    <property type="entry name" value="6-blade_b-propeller_TolB-like"/>
</dbReference>
<feature type="chain" id="PRO_5046139605" evidence="3">
    <location>
        <begin position="30"/>
        <end position="417"/>
    </location>
</feature>
<sequence>MKLTKTSSAAAWGAVTVLALLSASTIVLAQPLAPLPAAEVRHAWTRTQWDFPTPAQSDAYNAERLYTKAPLYGVKVDRSGRVFASVARILDPRVPATLNLVVTKNGQSVLQPFPSWEANDASRPGGLRSVLGFTIDSHNRLWALDMGYTGGESRATSEGQKVVVFDLDSGRELRRIALPDAVADPATSFLNDIALDERRQVAYISDSGNRAEGGAASGIIVLDLKTGNARRLLDRSPLTSDDPERPLRVNGEPAIPGVALKVGINGIALSPNGQHLYWSITTGDAVYSVETRHLRDANLRDSDIARHVSGPIRIGGGSDGIAVGRDGGVYVTNVTLNRVQRIDPQTRTVATIAEGPEWIWPDTMAFDAEGALWVSTNHLNHVFSGRMDFDQAGPNFRIMRIRLDAPALVQPGPTRTR</sequence>